<dbReference type="PANTHER" id="PTHR10666">
    <property type="entry name" value="UBIQUITIN"/>
    <property type="match status" value="1"/>
</dbReference>
<sequence length="153" mass="17267">MQTRFLFASALFASHPSIAGRRIVNMQIFIRGLDGLTKTLSVESSDTVEALKQRLEGREGIPSHELRLIHSGKQLEDGHILSDYAIERESTVHLSSRLRGGVIEPSLKILASKFNCDKMICRKCYARLPPRATNCRKKKCGHSNQLRPKKKLK</sequence>
<name>A0A507DEE6_9FUNG</name>
<organism evidence="14 16">
    <name type="scientific">Synchytrium endobioticum</name>
    <dbReference type="NCBI Taxonomy" id="286115"/>
    <lineage>
        <taxon>Eukaryota</taxon>
        <taxon>Fungi</taxon>
        <taxon>Fungi incertae sedis</taxon>
        <taxon>Chytridiomycota</taxon>
        <taxon>Chytridiomycota incertae sedis</taxon>
        <taxon>Chytridiomycetes</taxon>
        <taxon>Synchytriales</taxon>
        <taxon>Synchytriaceae</taxon>
        <taxon>Synchytrium</taxon>
    </lineage>
</organism>
<comment type="function">
    <text evidence="1">Component of the 60S subunit of the ribosome.</text>
</comment>
<dbReference type="GO" id="GO:0005840">
    <property type="term" value="C:ribosome"/>
    <property type="evidence" value="ECO:0007669"/>
    <property type="project" value="UniProtKB-KW"/>
</dbReference>
<dbReference type="InterPro" id="IPR029071">
    <property type="entry name" value="Ubiquitin-like_domsf"/>
</dbReference>
<dbReference type="InterPro" id="IPR050158">
    <property type="entry name" value="Ubiquitin_ubiquitin-like"/>
</dbReference>
<evidence type="ECO:0000256" key="9">
    <source>
        <dbReference type="ARBA" id="ARBA00023242"/>
    </source>
</evidence>
<dbReference type="PRINTS" id="PR00348">
    <property type="entry name" value="UBIQUITIN"/>
</dbReference>
<evidence type="ECO:0000313" key="14">
    <source>
        <dbReference type="EMBL" id="TPX50069.1"/>
    </source>
</evidence>
<dbReference type="OrthoDB" id="428577at2759"/>
<dbReference type="InterPro" id="IPR001975">
    <property type="entry name" value="Ribosomal_eL40_dom"/>
</dbReference>
<keyword evidence="7" id="KW-1017">Isopeptide bond</keyword>
<evidence type="ECO:0000256" key="1">
    <source>
        <dbReference type="ARBA" id="ARBA00002241"/>
    </source>
</evidence>
<dbReference type="GO" id="GO:0005634">
    <property type="term" value="C:nucleus"/>
    <property type="evidence" value="ECO:0007669"/>
    <property type="project" value="UniProtKB-SubCell"/>
</dbReference>
<dbReference type="GO" id="GO:1990904">
    <property type="term" value="C:ribonucleoprotein complex"/>
    <property type="evidence" value="ECO:0007669"/>
    <property type="project" value="UniProtKB-KW"/>
</dbReference>
<dbReference type="GO" id="GO:0003735">
    <property type="term" value="F:structural constituent of ribosome"/>
    <property type="evidence" value="ECO:0007669"/>
    <property type="project" value="InterPro"/>
</dbReference>
<evidence type="ECO:0000256" key="11">
    <source>
        <dbReference type="ARBA" id="ARBA00035124"/>
    </source>
</evidence>
<comment type="caution">
    <text evidence="14">The sequence shown here is derived from an EMBL/GenBank/DDBJ whole genome shotgun (WGS) entry which is preliminary data.</text>
</comment>
<dbReference type="InterPro" id="IPR038587">
    <property type="entry name" value="Ribosomal_eL40_sf"/>
</dbReference>
<evidence type="ECO:0000256" key="7">
    <source>
        <dbReference type="ARBA" id="ARBA00022499"/>
    </source>
</evidence>
<evidence type="ECO:0000256" key="2">
    <source>
        <dbReference type="ARBA" id="ARBA00004123"/>
    </source>
</evidence>
<dbReference type="SUPFAM" id="SSF54236">
    <property type="entry name" value="Ubiquitin-like"/>
    <property type="match status" value="1"/>
</dbReference>
<evidence type="ECO:0000313" key="16">
    <source>
        <dbReference type="Proteomes" id="UP000320475"/>
    </source>
</evidence>
<dbReference type="InterPro" id="IPR000626">
    <property type="entry name" value="Ubiquitin-like_dom"/>
</dbReference>
<accession>A0A507DEE6</accession>
<comment type="similarity">
    <text evidence="5">In the C-terminal section; belongs to the eukaryotic ribosomal protein eL40 family.</text>
</comment>
<reference evidence="15 16" key="1">
    <citation type="journal article" date="2019" name="Sci. Rep.">
        <title>Comparative genomics of chytrid fungi reveal insights into the obligate biotrophic and pathogenic lifestyle of Synchytrium endobioticum.</title>
        <authorList>
            <person name="van de Vossenberg B.T.L.H."/>
            <person name="Warris S."/>
            <person name="Nguyen H.D.T."/>
            <person name="van Gent-Pelzer M.P.E."/>
            <person name="Joly D.L."/>
            <person name="van de Geest H.C."/>
            <person name="Bonants P.J.M."/>
            <person name="Smith D.S."/>
            <person name="Levesque C.A."/>
            <person name="van der Lee T.A.J."/>
        </authorList>
    </citation>
    <scope>NUCLEOTIDE SEQUENCE [LARGE SCALE GENOMIC DNA]</scope>
    <source>
        <strain evidence="14 16">LEV6574</strain>
        <strain evidence="13 15">MB42</strain>
    </source>
</reference>
<feature type="domain" description="Ubiquitin-like" evidence="12">
    <location>
        <begin position="26"/>
        <end position="101"/>
    </location>
</feature>
<dbReference type="VEuPathDB" id="FungiDB:SeMB42_g03996"/>
<dbReference type="Gene3D" id="4.10.1060.50">
    <property type="match status" value="1"/>
</dbReference>
<evidence type="ECO:0000256" key="8">
    <source>
        <dbReference type="ARBA" id="ARBA00022980"/>
    </source>
</evidence>
<evidence type="ECO:0000256" key="10">
    <source>
        <dbReference type="ARBA" id="ARBA00023274"/>
    </source>
</evidence>
<dbReference type="InterPro" id="IPR011332">
    <property type="entry name" value="Ribosomal_zn-bd"/>
</dbReference>
<dbReference type="EMBL" id="QEAN01000153">
    <property type="protein sequence ID" value="TPX45443.1"/>
    <property type="molecule type" value="Genomic_DNA"/>
</dbReference>
<dbReference type="Gene3D" id="3.10.20.90">
    <property type="entry name" value="Phosphatidylinositol 3-kinase Catalytic Subunit, Chain A, domain 1"/>
    <property type="match status" value="1"/>
</dbReference>
<comment type="subcellular location">
    <subcellularLocation>
        <location evidence="3">Cytoplasm</location>
    </subcellularLocation>
    <subcellularLocation>
        <location evidence="2">Nucleus</location>
    </subcellularLocation>
</comment>
<dbReference type="Pfam" id="PF01020">
    <property type="entry name" value="Ribosomal_L40e"/>
    <property type="match status" value="1"/>
</dbReference>
<keyword evidence="6" id="KW-0963">Cytoplasm</keyword>
<evidence type="ECO:0000313" key="13">
    <source>
        <dbReference type="EMBL" id="TPX45443.1"/>
    </source>
</evidence>
<dbReference type="PROSITE" id="PS50053">
    <property type="entry name" value="UBIQUITIN_2"/>
    <property type="match status" value="1"/>
</dbReference>
<keyword evidence="9" id="KW-0539">Nucleus</keyword>
<keyword evidence="8" id="KW-0689">Ribosomal protein</keyword>
<keyword evidence="15" id="KW-1185">Reference proteome</keyword>
<dbReference type="Proteomes" id="UP000320475">
    <property type="component" value="Unassembled WGS sequence"/>
</dbReference>
<dbReference type="SUPFAM" id="SSF57829">
    <property type="entry name" value="Zn-binding ribosomal proteins"/>
    <property type="match status" value="1"/>
</dbReference>
<dbReference type="Pfam" id="PF00240">
    <property type="entry name" value="ubiquitin"/>
    <property type="match status" value="1"/>
</dbReference>
<comment type="similarity">
    <text evidence="4">In the N-terminal section; belongs to the ubiquitin family.</text>
</comment>
<dbReference type="STRING" id="286115.A0A507DEE6"/>
<evidence type="ECO:0000313" key="15">
    <source>
        <dbReference type="Proteomes" id="UP000317494"/>
    </source>
</evidence>
<dbReference type="SMART" id="SM01377">
    <property type="entry name" value="Ribosomal_L40e"/>
    <property type="match status" value="1"/>
</dbReference>
<protein>
    <recommendedName>
        <fullName evidence="12">Ubiquitin-like domain-containing protein</fullName>
    </recommendedName>
</protein>
<evidence type="ECO:0000256" key="5">
    <source>
        <dbReference type="ARBA" id="ARBA00010570"/>
    </source>
</evidence>
<dbReference type="GO" id="GO:0006412">
    <property type="term" value="P:translation"/>
    <property type="evidence" value="ECO:0007669"/>
    <property type="project" value="InterPro"/>
</dbReference>
<evidence type="ECO:0000256" key="4">
    <source>
        <dbReference type="ARBA" id="ARBA00008373"/>
    </source>
</evidence>
<dbReference type="SMART" id="SM00213">
    <property type="entry name" value="UBQ"/>
    <property type="match status" value="1"/>
</dbReference>
<dbReference type="AlphaFoldDB" id="A0A507DEE6"/>
<dbReference type="InterPro" id="IPR019956">
    <property type="entry name" value="Ubiquitin_dom"/>
</dbReference>
<proteinExistence type="inferred from homology"/>
<dbReference type="Proteomes" id="UP000317494">
    <property type="component" value="Unassembled WGS sequence"/>
</dbReference>
<dbReference type="GO" id="GO:0005737">
    <property type="term" value="C:cytoplasm"/>
    <property type="evidence" value="ECO:0007669"/>
    <property type="project" value="UniProtKB-SubCell"/>
</dbReference>
<evidence type="ECO:0000256" key="3">
    <source>
        <dbReference type="ARBA" id="ARBA00004496"/>
    </source>
</evidence>
<evidence type="ECO:0000259" key="12">
    <source>
        <dbReference type="PROSITE" id="PS50053"/>
    </source>
</evidence>
<evidence type="ECO:0000256" key="6">
    <source>
        <dbReference type="ARBA" id="ARBA00022490"/>
    </source>
</evidence>
<dbReference type="FunFam" id="4.10.1060.50:FF:000001">
    <property type="entry name" value="ubiquitin-60S ribosomal protein L40"/>
    <property type="match status" value="1"/>
</dbReference>
<comment type="subunit">
    <text evidence="11">Part of the 60S ribosomal subunit.</text>
</comment>
<dbReference type="EMBL" id="QEAM01000023">
    <property type="protein sequence ID" value="TPX50069.1"/>
    <property type="molecule type" value="Genomic_DNA"/>
</dbReference>
<keyword evidence="10" id="KW-0687">Ribonucleoprotein</keyword>
<gene>
    <name evidence="14" type="ORF">SeLEV6574_g01112</name>
    <name evidence="13" type="ORF">SeMB42_g03996</name>
</gene>